<gene>
    <name evidence="1" type="ORF">ERS007657_00828</name>
    <name evidence="2" type="ORF">ERS007661_02087</name>
    <name evidence="3" type="ORF">ERS007679_03198</name>
</gene>
<evidence type="ECO:0000313" key="5">
    <source>
        <dbReference type="Proteomes" id="UP000045842"/>
    </source>
</evidence>
<accession>A0A655ESL7</accession>
<organism evidence="2 4">
    <name type="scientific">Mycobacterium tuberculosis</name>
    <dbReference type="NCBI Taxonomy" id="1773"/>
    <lineage>
        <taxon>Bacteria</taxon>
        <taxon>Bacillati</taxon>
        <taxon>Actinomycetota</taxon>
        <taxon>Actinomycetes</taxon>
        <taxon>Mycobacteriales</taxon>
        <taxon>Mycobacteriaceae</taxon>
        <taxon>Mycobacterium</taxon>
        <taxon>Mycobacterium tuberculosis complex</taxon>
    </lineage>
</organism>
<evidence type="ECO:0000313" key="6">
    <source>
        <dbReference type="Proteomes" id="UP000046680"/>
    </source>
</evidence>
<dbReference type="AntiFam" id="ANF00235">
    <property type="entry name" value="Shadow ORF (opposite ycf24)"/>
</dbReference>
<sequence length="422" mass="46752">MCFADRSLLDWHRKVVAAVAGLLRSAAALGPLHLVDVLANDVAAHDHTRAARSAQFNSGVVTQTRQDGLQLERPEARCRMYPLPHRPVTARDVAVSIHIGVDQLTQERLVLTHQQIRQLLIRRSNADVVAHRRIARLRVHGDARRMLVLLDQYRSRLLVQRLARLAHILDVLELIAVEREDQRLTAIGETRVTLRQVVARQARKLERQNRPVGDRLRLGVDQEVTLGHILRRDPSRLGATQLGAVDFSLPPIAFLPHNTHLVAGNSEKGVLGGDRECVGRRHRCEGEQLAIEVTHLYSGDAVWPPVVAGDEVTDANRLDGPQIAVGGRDELAGGQAALYVVHVRALIGDDQRPLELAHVLGVDSEVGLQRNVDVNTGRDVNKGPTTPNCSIQCRKLIIAGRDYCTEIFLENIRVFSQTSISV</sequence>
<dbReference type="EMBL" id="CGCX01000211">
    <property type="protein sequence ID" value="CFR70001.1"/>
    <property type="molecule type" value="Genomic_DNA"/>
</dbReference>
<evidence type="ECO:0000313" key="4">
    <source>
        <dbReference type="Proteomes" id="UP000039217"/>
    </source>
</evidence>
<dbReference type="AlphaFoldDB" id="A0A655ESL7"/>
<dbReference type="Proteomes" id="UP000045842">
    <property type="component" value="Unassembled WGS sequence"/>
</dbReference>
<name>A0A655ESL7_MYCTX</name>
<dbReference type="EMBL" id="CSAD01000542">
    <property type="protein sequence ID" value="COW13098.1"/>
    <property type="molecule type" value="Genomic_DNA"/>
</dbReference>
<dbReference type="Proteomes" id="UP000039217">
    <property type="component" value="Unassembled WGS sequence"/>
</dbReference>
<protein>
    <submittedName>
        <fullName evidence="2">Uncharacterized protein</fullName>
    </submittedName>
</protein>
<evidence type="ECO:0000313" key="3">
    <source>
        <dbReference type="EMBL" id="COW13098.1"/>
    </source>
</evidence>
<proteinExistence type="predicted"/>
<dbReference type="EMBL" id="CQQC01000679">
    <property type="protein sequence ID" value="CNV33330.1"/>
    <property type="molecule type" value="Genomic_DNA"/>
</dbReference>
<evidence type="ECO:0000313" key="2">
    <source>
        <dbReference type="EMBL" id="CNV33330.1"/>
    </source>
</evidence>
<evidence type="ECO:0000313" key="1">
    <source>
        <dbReference type="EMBL" id="CFR70001.1"/>
    </source>
</evidence>
<reference evidence="4 5" key="1">
    <citation type="submission" date="2015-03" db="EMBL/GenBank/DDBJ databases">
        <authorList>
            <consortium name="Pathogen Informatics"/>
        </authorList>
    </citation>
    <scope>NUCLEOTIDE SEQUENCE [LARGE SCALE GENOMIC DNA]</scope>
    <source>
        <strain evidence="1 6">C09601061</strain>
        <strain evidence="2 4">D00501624</strain>
        <strain evidence="3 5">G09801536</strain>
    </source>
</reference>
<dbReference type="Proteomes" id="UP000046680">
    <property type="component" value="Unassembled WGS sequence"/>
</dbReference>